<accession>A0AAE0BMU1</accession>
<dbReference type="AlphaFoldDB" id="A0AAE0BMU1"/>
<dbReference type="EMBL" id="LGRX02033908">
    <property type="protein sequence ID" value="KAK3239461.1"/>
    <property type="molecule type" value="Genomic_DNA"/>
</dbReference>
<feature type="repeat" description="HEAT" evidence="2">
    <location>
        <begin position="121"/>
        <end position="159"/>
    </location>
</feature>
<keyword evidence="1" id="KW-0677">Repeat</keyword>
<dbReference type="Proteomes" id="UP001190700">
    <property type="component" value="Unassembled WGS sequence"/>
</dbReference>
<evidence type="ECO:0000256" key="3">
    <source>
        <dbReference type="SAM" id="MobiDB-lite"/>
    </source>
</evidence>
<gene>
    <name evidence="4" type="ORF">CYMTET_50621</name>
</gene>
<dbReference type="InterPro" id="IPR021133">
    <property type="entry name" value="HEAT_type_2"/>
</dbReference>
<feature type="region of interest" description="Disordered" evidence="3">
    <location>
        <begin position="24"/>
        <end position="43"/>
    </location>
</feature>
<proteinExistence type="predicted"/>
<evidence type="ECO:0000313" key="5">
    <source>
        <dbReference type="Proteomes" id="UP001190700"/>
    </source>
</evidence>
<dbReference type="PANTHER" id="PTHR10648:SF1">
    <property type="entry name" value="SERINE_THREONINE-PROTEIN PHOSPHATASE 4 REGULATORY SUBUNIT 1"/>
    <property type="match status" value="1"/>
</dbReference>
<name>A0AAE0BMU1_9CHLO</name>
<dbReference type="SUPFAM" id="SSF48371">
    <property type="entry name" value="ARM repeat"/>
    <property type="match status" value="1"/>
</dbReference>
<dbReference type="PROSITE" id="PS50077">
    <property type="entry name" value="HEAT_REPEAT"/>
    <property type="match status" value="1"/>
</dbReference>
<dbReference type="InterPro" id="IPR011989">
    <property type="entry name" value="ARM-like"/>
</dbReference>
<dbReference type="GO" id="GO:0019888">
    <property type="term" value="F:protein phosphatase regulator activity"/>
    <property type="evidence" value="ECO:0007669"/>
    <property type="project" value="TreeGrafter"/>
</dbReference>
<dbReference type="InterPro" id="IPR051023">
    <property type="entry name" value="PP2A_Regulatory_Subunit_A"/>
</dbReference>
<dbReference type="Gene3D" id="1.25.10.10">
    <property type="entry name" value="Leucine-rich Repeat Variant"/>
    <property type="match status" value="1"/>
</dbReference>
<dbReference type="GO" id="GO:0005737">
    <property type="term" value="C:cytoplasm"/>
    <property type="evidence" value="ECO:0007669"/>
    <property type="project" value="TreeGrafter"/>
</dbReference>
<reference evidence="4 5" key="1">
    <citation type="journal article" date="2015" name="Genome Biol. Evol.">
        <title>Comparative Genomics of a Bacterivorous Green Alga Reveals Evolutionary Causalities and Consequences of Phago-Mixotrophic Mode of Nutrition.</title>
        <authorList>
            <person name="Burns J.A."/>
            <person name="Paasch A."/>
            <person name="Narechania A."/>
            <person name="Kim E."/>
        </authorList>
    </citation>
    <scope>NUCLEOTIDE SEQUENCE [LARGE SCALE GENOMIC DNA]</scope>
    <source>
        <strain evidence="4 5">PLY_AMNH</strain>
    </source>
</reference>
<comment type="caution">
    <text evidence="4">The sequence shown here is derived from an EMBL/GenBank/DDBJ whole genome shotgun (WGS) entry which is preliminary data.</text>
</comment>
<evidence type="ECO:0000256" key="2">
    <source>
        <dbReference type="PROSITE-ProRule" id="PRU00103"/>
    </source>
</evidence>
<organism evidence="4 5">
    <name type="scientific">Cymbomonas tetramitiformis</name>
    <dbReference type="NCBI Taxonomy" id="36881"/>
    <lineage>
        <taxon>Eukaryota</taxon>
        <taxon>Viridiplantae</taxon>
        <taxon>Chlorophyta</taxon>
        <taxon>Pyramimonadophyceae</taxon>
        <taxon>Pyramimonadales</taxon>
        <taxon>Pyramimonadaceae</taxon>
        <taxon>Cymbomonas</taxon>
    </lineage>
</organism>
<evidence type="ECO:0000313" key="4">
    <source>
        <dbReference type="EMBL" id="KAK3239461.1"/>
    </source>
</evidence>
<dbReference type="InterPro" id="IPR016024">
    <property type="entry name" value="ARM-type_fold"/>
</dbReference>
<evidence type="ECO:0000256" key="1">
    <source>
        <dbReference type="ARBA" id="ARBA00022737"/>
    </source>
</evidence>
<keyword evidence="5" id="KW-1185">Reference proteome</keyword>
<protein>
    <submittedName>
        <fullName evidence="4">Uncharacterized protein</fullName>
    </submittedName>
</protein>
<sequence length="299" mass="33358">MPRMSMSQEDDTFEEFDEDLLETLGELPDENETFSGTSNDSLTRERQATIEQIFFVRNIPRTLRKEANQDEENLSGTHSDALPLIAEIASDPKPLVRKELAKQVGALLNFASQFPGLVELLKKEVMRLLEDEYEAVRSEAVNALIALQPYLSRESSAELVHELVDILRQDEEADVICSTMSALERLATATTRTLPDLSASVVEHVHELRQASSAAVRARVARSFGVFCVARGEDEVHATLWPMLLKLAEDVEVGVRIAVASHLPEAAHALKVLFSHNFGVVARVAGGPWRMWHYGWDGR</sequence>
<dbReference type="PANTHER" id="PTHR10648">
    <property type="entry name" value="SERINE/THREONINE-PROTEIN PHOSPHATASE PP2A 65 KDA REGULATORY SUBUNIT"/>
    <property type="match status" value="1"/>
</dbReference>